<accession>A0A0G3EJB2</accession>
<keyword evidence="4" id="KW-0805">Transcription regulation</keyword>
<evidence type="ECO:0000313" key="9">
    <source>
        <dbReference type="Proteomes" id="UP000035268"/>
    </source>
</evidence>
<evidence type="ECO:0000256" key="5">
    <source>
        <dbReference type="ARBA" id="ARBA00023125"/>
    </source>
</evidence>
<evidence type="ECO:0000256" key="3">
    <source>
        <dbReference type="ARBA" id="ARBA00022833"/>
    </source>
</evidence>
<dbReference type="Proteomes" id="UP000035268">
    <property type="component" value="Chromosome"/>
</dbReference>
<dbReference type="PANTHER" id="PTHR33202">
    <property type="entry name" value="ZINC UPTAKE REGULATION PROTEIN"/>
    <property type="match status" value="1"/>
</dbReference>
<reference evidence="8 9" key="2">
    <citation type="journal article" date="2016" name="ISME J.">
        <title>Characterization of the first cultured representative of Verrucomicrobia subdivision 5 indicates the proposal of a novel phylum.</title>
        <authorList>
            <person name="Spring S."/>
            <person name="Bunk B."/>
            <person name="Sproer C."/>
            <person name="Schumann P."/>
            <person name="Rohde M."/>
            <person name="Tindall B.J."/>
            <person name="Klenk H.P."/>
        </authorList>
    </citation>
    <scope>NUCLEOTIDE SEQUENCE [LARGE SCALE GENOMIC DNA]</scope>
    <source>
        <strain evidence="8 9">L21-Fru-AB</strain>
    </source>
</reference>
<feature type="binding site" evidence="7">
    <location>
        <position position="143"/>
    </location>
    <ligand>
        <name>Zn(2+)</name>
        <dbReference type="ChEBI" id="CHEBI:29105"/>
    </ligand>
</feature>
<dbReference type="CDD" id="cd07153">
    <property type="entry name" value="Fur_like"/>
    <property type="match status" value="1"/>
</dbReference>
<comment type="cofactor">
    <cofactor evidence="7">
        <name>Zn(2+)</name>
        <dbReference type="ChEBI" id="CHEBI:29105"/>
    </cofactor>
    <text evidence="7">Binds 1 zinc ion per subunit.</text>
</comment>
<dbReference type="RefSeq" id="WP_052882156.1">
    <property type="nucleotide sequence ID" value="NZ_CP010904.1"/>
</dbReference>
<keyword evidence="2" id="KW-0678">Repressor</keyword>
<dbReference type="OrthoDB" id="8659436at2"/>
<reference evidence="9" key="1">
    <citation type="submission" date="2015-02" db="EMBL/GenBank/DDBJ databases">
        <title>Description and complete genome sequence of the first cultured representative of the subdivision 5 of the Verrucomicrobia phylum.</title>
        <authorList>
            <person name="Spring S."/>
            <person name="Bunk B."/>
            <person name="Sproer C."/>
            <person name="Klenk H.-P."/>
        </authorList>
    </citation>
    <scope>NUCLEOTIDE SEQUENCE [LARGE SCALE GENOMIC DNA]</scope>
    <source>
        <strain evidence="9">L21-Fru-AB</strain>
    </source>
</reference>
<dbReference type="GO" id="GO:0045892">
    <property type="term" value="P:negative regulation of DNA-templated transcription"/>
    <property type="evidence" value="ECO:0007669"/>
    <property type="project" value="TreeGrafter"/>
</dbReference>
<dbReference type="STRING" id="1307763.L21SP4_01627"/>
<dbReference type="EMBL" id="CP010904">
    <property type="protein sequence ID" value="AKJ64870.1"/>
    <property type="molecule type" value="Genomic_DNA"/>
</dbReference>
<evidence type="ECO:0000313" key="8">
    <source>
        <dbReference type="EMBL" id="AKJ64870.1"/>
    </source>
</evidence>
<dbReference type="InterPro" id="IPR002481">
    <property type="entry name" value="FUR"/>
</dbReference>
<name>A0A0G3EJB2_9BACT</name>
<dbReference type="GO" id="GO:0003700">
    <property type="term" value="F:DNA-binding transcription factor activity"/>
    <property type="evidence" value="ECO:0007669"/>
    <property type="project" value="InterPro"/>
</dbReference>
<evidence type="ECO:0000256" key="7">
    <source>
        <dbReference type="PIRSR" id="PIRSR602481-1"/>
    </source>
</evidence>
<evidence type="ECO:0000256" key="2">
    <source>
        <dbReference type="ARBA" id="ARBA00022491"/>
    </source>
</evidence>
<evidence type="ECO:0000256" key="4">
    <source>
        <dbReference type="ARBA" id="ARBA00023015"/>
    </source>
</evidence>
<dbReference type="GO" id="GO:1900376">
    <property type="term" value="P:regulation of secondary metabolite biosynthetic process"/>
    <property type="evidence" value="ECO:0007669"/>
    <property type="project" value="TreeGrafter"/>
</dbReference>
<comment type="similarity">
    <text evidence="1">Belongs to the Fur family.</text>
</comment>
<dbReference type="GO" id="GO:0000976">
    <property type="term" value="F:transcription cis-regulatory region binding"/>
    <property type="evidence" value="ECO:0007669"/>
    <property type="project" value="TreeGrafter"/>
</dbReference>
<feature type="binding site" evidence="7">
    <location>
        <position position="140"/>
    </location>
    <ligand>
        <name>Zn(2+)</name>
        <dbReference type="ChEBI" id="CHEBI:29105"/>
    </ligand>
</feature>
<dbReference type="InterPro" id="IPR036390">
    <property type="entry name" value="WH_DNA-bd_sf"/>
</dbReference>
<sequence length="156" mass="17386">MTAGTEKRERGIQRLREHCRRTGWRLTPQREAVYRAVAASDSHPDADTLYRQVRRGMPGLSRDTVYRVLANLEQRGLVQRIDTPDSRYRFDAAVAPHGHFVCEQCGCILDVPDVGAPDMKSVPDGVGEVHSGRVVWSGLCRGCADAGRTGEARKRQ</sequence>
<evidence type="ECO:0000256" key="1">
    <source>
        <dbReference type="ARBA" id="ARBA00007957"/>
    </source>
</evidence>
<feature type="binding site" evidence="7">
    <location>
        <position position="102"/>
    </location>
    <ligand>
        <name>Zn(2+)</name>
        <dbReference type="ChEBI" id="CHEBI:29105"/>
    </ligand>
</feature>
<keyword evidence="6" id="KW-0804">Transcription</keyword>
<dbReference type="InterPro" id="IPR036388">
    <property type="entry name" value="WH-like_DNA-bd_sf"/>
</dbReference>
<gene>
    <name evidence="8" type="primary">perR_2</name>
    <name evidence="8" type="ORF">L21SP4_01627</name>
</gene>
<dbReference type="Pfam" id="PF01475">
    <property type="entry name" value="FUR"/>
    <property type="match status" value="1"/>
</dbReference>
<dbReference type="SUPFAM" id="SSF46785">
    <property type="entry name" value="Winged helix' DNA-binding domain"/>
    <property type="match status" value="1"/>
</dbReference>
<dbReference type="KEGG" id="vbl:L21SP4_01627"/>
<feature type="binding site" evidence="7">
    <location>
        <position position="105"/>
    </location>
    <ligand>
        <name>Zn(2+)</name>
        <dbReference type="ChEBI" id="CHEBI:29105"/>
    </ligand>
</feature>
<organism evidence="8 9">
    <name type="scientific">Kiritimatiella glycovorans</name>
    <dbReference type="NCBI Taxonomy" id="1307763"/>
    <lineage>
        <taxon>Bacteria</taxon>
        <taxon>Pseudomonadati</taxon>
        <taxon>Kiritimatiellota</taxon>
        <taxon>Kiritimatiellia</taxon>
        <taxon>Kiritimatiellales</taxon>
        <taxon>Kiritimatiellaceae</taxon>
        <taxon>Kiritimatiella</taxon>
    </lineage>
</organism>
<keyword evidence="3 7" id="KW-0862">Zinc</keyword>
<proteinExistence type="inferred from homology"/>
<protein>
    <submittedName>
        <fullName evidence="8">Oxidative stress genes repressor</fullName>
    </submittedName>
</protein>
<evidence type="ECO:0000256" key="6">
    <source>
        <dbReference type="ARBA" id="ARBA00023163"/>
    </source>
</evidence>
<dbReference type="AlphaFoldDB" id="A0A0G3EJB2"/>
<dbReference type="InterPro" id="IPR043135">
    <property type="entry name" value="Fur_C"/>
</dbReference>
<dbReference type="PANTHER" id="PTHR33202:SF7">
    <property type="entry name" value="FERRIC UPTAKE REGULATION PROTEIN"/>
    <property type="match status" value="1"/>
</dbReference>
<dbReference type="GO" id="GO:0008270">
    <property type="term" value="F:zinc ion binding"/>
    <property type="evidence" value="ECO:0007669"/>
    <property type="project" value="TreeGrafter"/>
</dbReference>
<keyword evidence="9" id="KW-1185">Reference proteome</keyword>
<keyword evidence="7" id="KW-0479">Metal-binding</keyword>
<dbReference type="Gene3D" id="1.10.10.10">
    <property type="entry name" value="Winged helix-like DNA-binding domain superfamily/Winged helix DNA-binding domain"/>
    <property type="match status" value="1"/>
</dbReference>
<keyword evidence="5" id="KW-0238">DNA-binding</keyword>
<dbReference type="Gene3D" id="3.30.1490.190">
    <property type="match status" value="1"/>
</dbReference>